<dbReference type="Proteomes" id="UP001056635">
    <property type="component" value="Chromosome"/>
</dbReference>
<dbReference type="EMBL" id="CP082904">
    <property type="protein sequence ID" value="UQY43108.1"/>
    <property type="molecule type" value="Genomic_DNA"/>
</dbReference>
<dbReference type="InterPro" id="IPR042099">
    <property type="entry name" value="ANL_N_sf"/>
</dbReference>
<dbReference type="RefSeq" id="WP_249891800.1">
    <property type="nucleotide sequence ID" value="NZ_CP082904.1"/>
</dbReference>
<reference evidence="1" key="1">
    <citation type="submission" date="2021-09" db="EMBL/GenBank/DDBJ databases">
        <title>First case of bloodstream infection caused by Mixta hanseatica sp. nov., a member of the Erwiniaceae family.</title>
        <authorList>
            <person name="Both A."/>
            <person name="Huang J."/>
            <person name="Wenzel P."/>
            <person name="Aepfelbacher M."/>
            <person name="Rohde H."/>
            <person name="Christner M."/>
            <person name="Hentschke M."/>
        </authorList>
    </citation>
    <scope>NUCLEOTIDE SEQUENCE</scope>
    <source>
        <strain evidence="1">X22927</strain>
    </source>
</reference>
<evidence type="ECO:0008006" key="3">
    <source>
        <dbReference type="Google" id="ProtNLM"/>
    </source>
</evidence>
<protein>
    <recommendedName>
        <fullName evidence="3">Acyl-protein synthetase</fullName>
    </recommendedName>
</protein>
<gene>
    <name evidence="1" type="ORF">K6958_14545</name>
</gene>
<keyword evidence="2" id="KW-1185">Reference proteome</keyword>
<evidence type="ECO:0000313" key="1">
    <source>
        <dbReference type="EMBL" id="UQY43108.1"/>
    </source>
</evidence>
<evidence type="ECO:0000313" key="2">
    <source>
        <dbReference type="Proteomes" id="UP001056635"/>
    </source>
</evidence>
<organism evidence="1 2">
    <name type="scientific">Mixta hanseatica</name>
    <dbReference type="NCBI Taxonomy" id="2872648"/>
    <lineage>
        <taxon>Bacteria</taxon>
        <taxon>Pseudomonadati</taxon>
        <taxon>Pseudomonadota</taxon>
        <taxon>Gammaproteobacteria</taxon>
        <taxon>Enterobacterales</taxon>
        <taxon>Erwiniaceae</taxon>
        <taxon>Mixta</taxon>
    </lineage>
</organism>
<name>A0ABY4R4I8_9GAMM</name>
<proteinExistence type="predicted"/>
<dbReference type="Gene3D" id="3.40.50.12780">
    <property type="entry name" value="N-terminal domain of ligase-like"/>
    <property type="match status" value="1"/>
</dbReference>
<sequence length="137" mass="15617">MASLANVDALCALDHPYLRNAETDRLFDAAMREITLHHLNHTPFYDRWLSDNGIQPESIDNIQCWSQLPPLFANYFKRRLLLSETGKEGMELTSSGTTGQKSRMRYDSRSIGAAQGMVDHIFRYYGWECSGLLNLAT</sequence>
<accession>A0ABY4R4I8</accession>